<name>A0A448X7B6_9PLAT</name>
<dbReference type="Proteomes" id="UP000784294">
    <property type="component" value="Unassembled WGS sequence"/>
</dbReference>
<keyword evidence="3" id="KW-1185">Reference proteome</keyword>
<protein>
    <submittedName>
        <fullName evidence="2">Uncharacterized protein</fullName>
    </submittedName>
</protein>
<comment type="caution">
    <text evidence="2">The sequence shown here is derived from an EMBL/GenBank/DDBJ whole genome shotgun (WGS) entry which is preliminary data.</text>
</comment>
<dbReference type="AlphaFoldDB" id="A0A448X7B6"/>
<organism evidence="2 3">
    <name type="scientific">Protopolystoma xenopodis</name>
    <dbReference type="NCBI Taxonomy" id="117903"/>
    <lineage>
        <taxon>Eukaryota</taxon>
        <taxon>Metazoa</taxon>
        <taxon>Spiralia</taxon>
        <taxon>Lophotrochozoa</taxon>
        <taxon>Platyhelminthes</taxon>
        <taxon>Monogenea</taxon>
        <taxon>Polyopisthocotylea</taxon>
        <taxon>Polystomatidea</taxon>
        <taxon>Polystomatidae</taxon>
        <taxon>Protopolystoma</taxon>
    </lineage>
</organism>
<feature type="region of interest" description="Disordered" evidence="1">
    <location>
        <begin position="42"/>
        <end position="65"/>
    </location>
</feature>
<gene>
    <name evidence="2" type="ORF">PXEA_LOCUS23412</name>
</gene>
<proteinExistence type="predicted"/>
<accession>A0A448X7B6</accession>
<evidence type="ECO:0000313" key="3">
    <source>
        <dbReference type="Proteomes" id="UP000784294"/>
    </source>
</evidence>
<evidence type="ECO:0000256" key="1">
    <source>
        <dbReference type="SAM" id="MobiDB-lite"/>
    </source>
</evidence>
<sequence>MIPPLIGCHQWTNSEPNLTISHRKMVFSFALNCSLDFIPQRDSRSSLSHRVTASCHGDTASGDSG</sequence>
<dbReference type="EMBL" id="CAAALY010108146">
    <property type="protein sequence ID" value="VEL29972.1"/>
    <property type="molecule type" value="Genomic_DNA"/>
</dbReference>
<evidence type="ECO:0000313" key="2">
    <source>
        <dbReference type="EMBL" id="VEL29972.1"/>
    </source>
</evidence>
<reference evidence="2" key="1">
    <citation type="submission" date="2018-11" db="EMBL/GenBank/DDBJ databases">
        <authorList>
            <consortium name="Pathogen Informatics"/>
        </authorList>
    </citation>
    <scope>NUCLEOTIDE SEQUENCE</scope>
</reference>